<keyword evidence="11" id="KW-1185">Reference proteome</keyword>
<reference evidence="12" key="6">
    <citation type="journal article" date="2018" name="Nat. Plants">
        <title>Whole-genome landscape of Medicago truncatula symbiotic genes.</title>
        <authorList>
            <person name="Pecrix Y."/>
            <person name="Staton S.E."/>
            <person name="Sallet E."/>
            <person name="Lelandais-Briere C."/>
            <person name="Moreau S."/>
            <person name="Carrere S."/>
            <person name="Blein T."/>
            <person name="Jardinaud M.F."/>
            <person name="Latrasse D."/>
            <person name="Zouine M."/>
            <person name="Zahm M."/>
            <person name="Kreplak J."/>
            <person name="Mayjonade B."/>
            <person name="Satge C."/>
            <person name="Perez M."/>
            <person name="Cauet S."/>
            <person name="Marande W."/>
            <person name="Chantry-Darmon C."/>
            <person name="Lopez-Roques C."/>
            <person name="Bouchez O."/>
            <person name="Berard A."/>
            <person name="Debelle F."/>
            <person name="Munos S."/>
            <person name="Bendahmane A."/>
            <person name="Berges H."/>
            <person name="Niebel A."/>
            <person name="Buitink J."/>
            <person name="Frugier F."/>
            <person name="Benhamed M."/>
            <person name="Crespi M."/>
            <person name="Gouzy J."/>
            <person name="Gamas P."/>
        </authorList>
    </citation>
    <scope>NUCLEOTIDE SEQUENCE [LARGE SCALE GENOMIC DNA]</scope>
    <source>
        <strain evidence="12">cv. Jemalong A17</strain>
    </source>
</reference>
<dbReference type="PIRSF" id="PIRSF005739">
    <property type="entry name" value="O-mtase"/>
    <property type="match status" value="1"/>
</dbReference>
<dbReference type="Proteomes" id="UP000002051">
    <property type="component" value="Chromosome 3"/>
</dbReference>
<dbReference type="EMBL" id="CM001219">
    <property type="protein sequence ID" value="AES72846.1"/>
    <property type="molecule type" value="Genomic_DNA"/>
</dbReference>
<dbReference type="InterPro" id="IPR012967">
    <property type="entry name" value="COMT_dimerisation"/>
</dbReference>
<dbReference type="Proteomes" id="UP000265566">
    <property type="component" value="Chromosome 3"/>
</dbReference>
<dbReference type="GO" id="GO:0030748">
    <property type="term" value="F:amine N-methyltransferase activity"/>
    <property type="evidence" value="ECO:0007669"/>
    <property type="project" value="UniProtKB-EC"/>
</dbReference>
<dbReference type="EC" id="2.1.1.49" evidence="9"/>
<dbReference type="OrthoDB" id="1606438at2759"/>
<feature type="domain" description="O-methyltransferase C-terminal" evidence="4">
    <location>
        <begin position="134"/>
        <end position="340"/>
    </location>
</feature>
<dbReference type="OMA" id="HHEDALM"/>
<evidence type="ECO:0000256" key="3">
    <source>
        <dbReference type="ARBA" id="ARBA00022691"/>
    </source>
</evidence>
<dbReference type="Gene3D" id="3.40.50.150">
    <property type="entry name" value="Vaccinia Virus protein VP39"/>
    <property type="match status" value="1"/>
</dbReference>
<evidence type="ECO:0000313" key="9">
    <source>
        <dbReference type="EMBL" id="RHN69920.1"/>
    </source>
</evidence>
<dbReference type="EMBL" id="PSQE01000003">
    <property type="protein sequence ID" value="RHN69920.1"/>
    <property type="molecule type" value="Genomic_DNA"/>
</dbReference>
<dbReference type="EnsemblPlants" id="AES72846">
    <property type="protein sequence ID" value="AES72846"/>
    <property type="gene ID" value="MTR_3g096050"/>
</dbReference>
<dbReference type="ExpressionAtlas" id="B7FIM0">
    <property type="expression patterns" value="differential"/>
</dbReference>
<reference evidence="6" key="1">
    <citation type="submission" date="2008-12" db="EMBL/GenBank/DDBJ databases">
        <title>Medicago truncatula full length cdna cloning project.</title>
        <authorList>
            <person name="Moskal W."/>
            <person name="Chan A."/>
            <person name="Cheung F."/>
            <person name="Xiao Y."/>
            <person name="Town C.D."/>
        </authorList>
    </citation>
    <scope>NUCLEOTIDE SEQUENCE</scope>
</reference>
<organism evidence="6">
    <name type="scientific">Medicago truncatula</name>
    <name type="common">Barrel medic</name>
    <name type="synonym">Medicago tribuloides</name>
    <dbReference type="NCBI Taxonomy" id="3880"/>
    <lineage>
        <taxon>Eukaryota</taxon>
        <taxon>Viridiplantae</taxon>
        <taxon>Streptophyta</taxon>
        <taxon>Embryophyta</taxon>
        <taxon>Tracheophyta</taxon>
        <taxon>Spermatophyta</taxon>
        <taxon>Magnoliopsida</taxon>
        <taxon>eudicotyledons</taxon>
        <taxon>Gunneridae</taxon>
        <taxon>Pentapetalae</taxon>
        <taxon>rosids</taxon>
        <taxon>fabids</taxon>
        <taxon>Fabales</taxon>
        <taxon>Fabaceae</taxon>
        <taxon>Papilionoideae</taxon>
        <taxon>50 kb inversion clade</taxon>
        <taxon>NPAAA clade</taxon>
        <taxon>Hologalegina</taxon>
        <taxon>IRL clade</taxon>
        <taxon>Trifolieae</taxon>
        <taxon>Medicago</taxon>
    </lineage>
</organism>
<reference evidence="9" key="7">
    <citation type="journal article" date="2018" name="Nat. Plants">
        <title>Whole-genome landscape of Medicago truncatula symbiotic genes.</title>
        <authorList>
            <person name="Pecrix Y."/>
            <person name="Gamas P."/>
            <person name="Carrere S."/>
        </authorList>
    </citation>
    <scope>NUCLEOTIDE SEQUENCE</scope>
    <source>
        <tissue evidence="9">Leaves</tissue>
    </source>
</reference>
<evidence type="ECO:0000313" key="7">
    <source>
        <dbReference type="EMBL" id="AES72846.1"/>
    </source>
</evidence>
<keyword evidence="1 9" id="KW-0489">Methyltransferase</keyword>
<dbReference type="ProMEX" id="B7FIM0"/>
<dbReference type="GO" id="GO:0008757">
    <property type="term" value="F:S-adenosylmethionine-dependent methyltransferase activity"/>
    <property type="evidence" value="ECO:0000318"/>
    <property type="project" value="GO_Central"/>
</dbReference>
<dbReference type="SUPFAM" id="SSF46785">
    <property type="entry name" value="Winged helix' DNA-binding domain"/>
    <property type="match status" value="1"/>
</dbReference>
<evidence type="ECO:0000256" key="2">
    <source>
        <dbReference type="ARBA" id="ARBA00022679"/>
    </source>
</evidence>
<protein>
    <submittedName>
        <fullName evidence="7">Caffeic acid O-methyltransferase</fullName>
    </submittedName>
    <submittedName>
        <fullName evidence="9">Putative amine N-methyltransferase</fullName>
        <ecNumber evidence="9">2.1.1.49</ecNumber>
    </submittedName>
</protein>
<evidence type="ECO:0000313" key="6">
    <source>
        <dbReference type="EMBL" id="ACJ84599.1"/>
    </source>
</evidence>
<reference evidence="8" key="3">
    <citation type="submission" date="2012-05" db="EMBL/GenBank/DDBJ databases">
        <authorList>
            <person name="Krishnakumar V."/>
            <person name="Cheung F."/>
            <person name="Xiao Y."/>
            <person name="Chan A."/>
            <person name="Moskal W.A."/>
            <person name="Town C.D."/>
        </authorList>
    </citation>
    <scope>NUCLEOTIDE SEQUENCE</scope>
</reference>
<keyword evidence="3" id="KW-0949">S-adenosyl-L-methionine</keyword>
<dbReference type="PaxDb" id="3880-AES72846"/>
<dbReference type="PANTHER" id="PTHR11746">
    <property type="entry name" value="O-METHYLTRANSFERASE"/>
    <property type="match status" value="1"/>
</dbReference>
<feature type="domain" description="O-methyltransferase dimerisation" evidence="5">
    <location>
        <begin position="21"/>
        <end position="109"/>
    </location>
</feature>
<dbReference type="STRING" id="3880.B7FIM0"/>
<gene>
    <name evidence="10" type="primary">11429472</name>
    <name evidence="7" type="ordered locus">MTR_3g096050</name>
    <name evidence="9" type="ORF">MtrunA17_Chr3g0130011</name>
</gene>
<dbReference type="InterPro" id="IPR036390">
    <property type="entry name" value="WH_DNA-bd_sf"/>
</dbReference>
<dbReference type="HOGENOM" id="CLU_005533_12_1_1"/>
<dbReference type="KEGG" id="mtr:11429472"/>
<evidence type="ECO:0000259" key="5">
    <source>
        <dbReference type="Pfam" id="PF08100"/>
    </source>
</evidence>
<dbReference type="InterPro" id="IPR016461">
    <property type="entry name" value="COMT-like"/>
</dbReference>
<dbReference type="SUPFAM" id="SSF53335">
    <property type="entry name" value="S-adenosyl-L-methionine-dependent methyltransferases"/>
    <property type="match status" value="1"/>
</dbReference>
<reference evidence="7 11" key="2">
    <citation type="journal article" date="2011" name="Nature">
        <title>The Medicago genome provides insight into the evolution of rhizobial symbioses.</title>
        <authorList>
            <person name="Young N.D."/>
            <person name="Debelle F."/>
            <person name="Oldroyd G.E."/>
            <person name="Geurts R."/>
            <person name="Cannon S.B."/>
            <person name="Udvardi M.K."/>
            <person name="Benedito V.A."/>
            <person name="Mayer K.F."/>
            <person name="Gouzy J."/>
            <person name="Schoof H."/>
            <person name="Van de Peer Y."/>
            <person name="Proost S."/>
            <person name="Cook D.R."/>
            <person name="Meyers B.C."/>
            <person name="Spannagl M."/>
            <person name="Cheung F."/>
            <person name="De Mita S."/>
            <person name="Krishnakumar V."/>
            <person name="Gundlach H."/>
            <person name="Zhou S."/>
            <person name="Mudge J."/>
            <person name="Bharti A.K."/>
            <person name="Murray J.D."/>
            <person name="Naoumkina M.A."/>
            <person name="Rosen B."/>
            <person name="Silverstein K.A."/>
            <person name="Tang H."/>
            <person name="Rombauts S."/>
            <person name="Zhao P.X."/>
            <person name="Zhou P."/>
            <person name="Barbe V."/>
            <person name="Bardou P."/>
            <person name="Bechner M."/>
            <person name="Bellec A."/>
            <person name="Berger A."/>
            <person name="Berges H."/>
            <person name="Bidwell S."/>
            <person name="Bisseling T."/>
            <person name="Choisne N."/>
            <person name="Couloux A."/>
            <person name="Denny R."/>
            <person name="Deshpande S."/>
            <person name="Dai X."/>
            <person name="Doyle J.J."/>
            <person name="Dudez A.M."/>
            <person name="Farmer A.D."/>
            <person name="Fouteau S."/>
            <person name="Franken C."/>
            <person name="Gibelin C."/>
            <person name="Gish J."/>
            <person name="Goldstein S."/>
            <person name="Gonzalez A.J."/>
            <person name="Green P.J."/>
            <person name="Hallab A."/>
            <person name="Hartog M."/>
            <person name="Hua A."/>
            <person name="Humphray S.J."/>
            <person name="Jeong D.H."/>
            <person name="Jing Y."/>
            <person name="Jocker A."/>
            <person name="Kenton S.M."/>
            <person name="Kim D.J."/>
            <person name="Klee K."/>
            <person name="Lai H."/>
            <person name="Lang C."/>
            <person name="Lin S."/>
            <person name="Macmil S.L."/>
            <person name="Magdelenat G."/>
            <person name="Matthews L."/>
            <person name="McCorrison J."/>
            <person name="Monaghan E.L."/>
            <person name="Mun J.H."/>
            <person name="Najar F.Z."/>
            <person name="Nicholson C."/>
            <person name="Noirot C."/>
            <person name="O'Bleness M."/>
            <person name="Paule C.R."/>
            <person name="Poulain J."/>
            <person name="Prion F."/>
            <person name="Qin B."/>
            <person name="Qu C."/>
            <person name="Retzel E.F."/>
            <person name="Riddle C."/>
            <person name="Sallet E."/>
            <person name="Samain S."/>
            <person name="Samson N."/>
            <person name="Sanders I."/>
            <person name="Saurat O."/>
            <person name="Scarpelli C."/>
            <person name="Schiex T."/>
            <person name="Segurens B."/>
            <person name="Severin A.J."/>
            <person name="Sherrier D.J."/>
            <person name="Shi R."/>
            <person name="Sims S."/>
            <person name="Singer S.R."/>
            <person name="Sinharoy S."/>
            <person name="Sterck L."/>
            <person name="Viollet A."/>
            <person name="Wang B.B."/>
            <person name="Wang K."/>
            <person name="Wang M."/>
            <person name="Wang X."/>
            <person name="Warfsmann J."/>
            <person name="Weissenbach J."/>
            <person name="White D.D."/>
            <person name="White J.D."/>
            <person name="Wiley G.B."/>
            <person name="Wincker P."/>
            <person name="Xing Y."/>
            <person name="Yang L."/>
            <person name="Yao Z."/>
            <person name="Ying F."/>
            <person name="Zhai J."/>
            <person name="Zhou L."/>
            <person name="Zuber A."/>
            <person name="Denarie J."/>
            <person name="Dixon R.A."/>
            <person name="May G.D."/>
            <person name="Schwartz D.C."/>
            <person name="Rogers J."/>
            <person name="Quetier F."/>
            <person name="Town C.D."/>
            <person name="Roe B.A."/>
        </authorList>
    </citation>
    <scope>NUCLEOTIDE SEQUENCE [LARGE SCALE GENOMIC DNA]</scope>
    <source>
        <strain evidence="7">A17</strain>
        <strain evidence="10 11">cv. Jemalong A17</strain>
    </source>
</reference>
<dbReference type="GO" id="GO:0046983">
    <property type="term" value="F:protein dimerization activity"/>
    <property type="evidence" value="ECO:0007669"/>
    <property type="project" value="InterPro"/>
</dbReference>
<dbReference type="eggNOG" id="KOG3178">
    <property type="taxonomic scope" value="Eukaryota"/>
</dbReference>
<dbReference type="EMBL" id="BT051937">
    <property type="protein sequence ID" value="ACJ84599.1"/>
    <property type="molecule type" value="mRNA"/>
</dbReference>
<evidence type="ECO:0000313" key="10">
    <source>
        <dbReference type="EnsemblPlants" id="AES72846"/>
    </source>
</evidence>
<dbReference type="Pfam" id="PF08100">
    <property type="entry name" value="Dimerisation"/>
    <property type="match status" value="1"/>
</dbReference>
<dbReference type="InterPro" id="IPR036388">
    <property type="entry name" value="WH-like_DNA-bd_sf"/>
</dbReference>
<dbReference type="Gene3D" id="1.10.10.10">
    <property type="entry name" value="Winged helix-like DNA-binding domain superfamily/Winged helix DNA-binding domain"/>
    <property type="match status" value="1"/>
</dbReference>
<dbReference type="AlphaFoldDB" id="B7FIM0"/>
<reference evidence="7 11" key="4">
    <citation type="journal article" date="2014" name="BMC Genomics">
        <title>An improved genome release (version Mt4.0) for the model legume Medicago truncatula.</title>
        <authorList>
            <person name="Tang H."/>
            <person name="Krishnakumar V."/>
            <person name="Bidwell S."/>
            <person name="Rosen B."/>
            <person name="Chan A."/>
            <person name="Zhou S."/>
            <person name="Gentzbittel L."/>
            <person name="Childs K.L."/>
            <person name="Yandell M."/>
            <person name="Gundlach H."/>
            <person name="Mayer K.F."/>
            <person name="Schwartz D.C."/>
            <person name="Town C.D."/>
        </authorList>
    </citation>
    <scope>GENOME REANNOTATION</scope>
    <source>
        <strain evidence="7">A17</strain>
        <strain evidence="10 11">cv. Jemalong A17</strain>
    </source>
</reference>
<proteinExistence type="evidence at transcript level"/>
<dbReference type="GO" id="GO:0032259">
    <property type="term" value="P:methylation"/>
    <property type="evidence" value="ECO:0000318"/>
    <property type="project" value="GO_Central"/>
</dbReference>
<dbReference type="EMBL" id="BT137440">
    <property type="protein sequence ID" value="AFK37235.1"/>
    <property type="molecule type" value="mRNA"/>
</dbReference>
<keyword evidence="2 9" id="KW-0808">Transferase</keyword>
<dbReference type="PROSITE" id="PS51683">
    <property type="entry name" value="SAM_OMT_II"/>
    <property type="match status" value="1"/>
</dbReference>
<accession>B7FIM0</accession>
<dbReference type="InterPro" id="IPR029063">
    <property type="entry name" value="SAM-dependent_MTases_sf"/>
</dbReference>
<evidence type="ECO:0000313" key="12">
    <source>
        <dbReference type="Proteomes" id="UP000265566"/>
    </source>
</evidence>
<dbReference type="Pfam" id="PF00891">
    <property type="entry name" value="Methyltransf_2"/>
    <property type="match status" value="1"/>
</dbReference>
<reference evidence="10" key="5">
    <citation type="submission" date="2015-04" db="UniProtKB">
        <authorList>
            <consortium name="EnsemblPlants"/>
        </authorList>
    </citation>
    <scope>IDENTIFICATION</scope>
    <source>
        <strain evidence="10">cv. Jemalong A17</strain>
    </source>
</reference>
<evidence type="ECO:0000313" key="8">
    <source>
        <dbReference type="EMBL" id="AFK37235.1"/>
    </source>
</evidence>
<name>B7FIM0_MEDTR</name>
<evidence type="ECO:0000256" key="1">
    <source>
        <dbReference type="ARBA" id="ARBA00022603"/>
    </source>
</evidence>
<dbReference type="GO" id="GO:0008171">
    <property type="term" value="F:O-methyltransferase activity"/>
    <property type="evidence" value="ECO:0000318"/>
    <property type="project" value="GO_Central"/>
</dbReference>
<evidence type="ECO:0000259" key="4">
    <source>
        <dbReference type="Pfam" id="PF00891"/>
    </source>
</evidence>
<dbReference type="InterPro" id="IPR001077">
    <property type="entry name" value="COMT_C"/>
</dbReference>
<sequence length="358" mass="39691">MENGKVAVVKPQSEARLAILELAHIMSVPTSLNAVLKMKVPEAIWQGGKNTPLSASQILSIVRPNGGGDAENLQRILRLLTTYTIFVEDLSSNGERKYSLTDVGKALVPDDHGLTCASFFVQHHQDPYLRAWPLVGDAVEDPTVEPFEKLHGEAAYAYCTKGPEEMSLFYASMSGMSLPYMREMLENYDGFKGVETLVDVGGNSGVSLNMIMNKYPNILKGINFDLPDMISSAPQYPGITHVGGDALESVPAGDAIFIKWTVLTWTDEEFKKALQSCYKALPVAGKLILCEPVLPEQTDESKRTRALLAADIWIMTMYRTKGKHRTEEQFKQLGISAGFKSFRAFHIDPYLPVLEFHK</sequence>
<evidence type="ECO:0000313" key="11">
    <source>
        <dbReference type="Proteomes" id="UP000002051"/>
    </source>
</evidence>
<dbReference type="Gramene" id="rna18453">
    <property type="protein sequence ID" value="RHN69920.1"/>
    <property type="gene ID" value="gene18453"/>
</dbReference>